<feature type="transmembrane region" description="Helical" evidence="1">
    <location>
        <begin position="182"/>
        <end position="199"/>
    </location>
</feature>
<dbReference type="Proteomes" id="UP001565368">
    <property type="component" value="Unassembled WGS sequence"/>
</dbReference>
<organism evidence="2 3">
    <name type="scientific">Vanrija albida</name>
    <dbReference type="NCBI Taxonomy" id="181172"/>
    <lineage>
        <taxon>Eukaryota</taxon>
        <taxon>Fungi</taxon>
        <taxon>Dikarya</taxon>
        <taxon>Basidiomycota</taxon>
        <taxon>Agaricomycotina</taxon>
        <taxon>Tremellomycetes</taxon>
        <taxon>Trichosporonales</taxon>
        <taxon>Trichosporonaceae</taxon>
        <taxon>Vanrija</taxon>
    </lineage>
</organism>
<feature type="transmembrane region" description="Helical" evidence="1">
    <location>
        <begin position="79"/>
        <end position="100"/>
    </location>
</feature>
<keyword evidence="3" id="KW-1185">Reference proteome</keyword>
<evidence type="ECO:0000256" key="1">
    <source>
        <dbReference type="SAM" id="Phobius"/>
    </source>
</evidence>
<feature type="transmembrane region" description="Helical" evidence="1">
    <location>
        <begin position="106"/>
        <end position="128"/>
    </location>
</feature>
<dbReference type="RefSeq" id="XP_069208745.1">
    <property type="nucleotide sequence ID" value="XM_069354103.1"/>
</dbReference>
<dbReference type="GeneID" id="95986658"/>
<keyword evidence="1" id="KW-0472">Membrane</keyword>
<name>A0ABR3Q2C2_9TREE</name>
<dbReference type="EMBL" id="JBBXJM010000004">
    <property type="protein sequence ID" value="KAL1408801.1"/>
    <property type="molecule type" value="Genomic_DNA"/>
</dbReference>
<evidence type="ECO:0000313" key="2">
    <source>
        <dbReference type="EMBL" id="KAL1408801.1"/>
    </source>
</evidence>
<proteinExistence type="predicted"/>
<keyword evidence="1" id="KW-1133">Transmembrane helix</keyword>
<comment type="caution">
    <text evidence="2">The sequence shown here is derived from an EMBL/GenBank/DDBJ whole genome shotgun (WGS) entry which is preliminary data.</text>
</comment>
<feature type="transmembrane region" description="Helical" evidence="1">
    <location>
        <begin position="40"/>
        <end position="58"/>
    </location>
</feature>
<evidence type="ECO:0000313" key="3">
    <source>
        <dbReference type="Proteomes" id="UP001565368"/>
    </source>
</evidence>
<reference evidence="2 3" key="1">
    <citation type="submission" date="2023-08" db="EMBL/GenBank/DDBJ databases">
        <title>Annotated Genome Sequence of Vanrija albida AlHP1.</title>
        <authorList>
            <person name="Herzog R."/>
        </authorList>
    </citation>
    <scope>NUCLEOTIDE SEQUENCE [LARGE SCALE GENOMIC DNA]</scope>
    <source>
        <strain evidence="2 3">AlHP1</strain>
    </source>
</reference>
<feature type="transmembrane region" description="Helical" evidence="1">
    <location>
        <begin position="12"/>
        <end position="34"/>
    </location>
</feature>
<accession>A0ABR3Q2C2</accession>
<sequence length="259" mass="27782">MSSATTSYWWREIAPLLPPTVLLCGYIGFAQYYFPAYSGFAMSLPTGIIMAGFLLLVHRQRSQAMASKHDDLADVRRRVAARASAVLVLGGIVTEWYGVWVNNTGLVLAGMALGLAATAGLYHAETGSLDPLLRRARRILGPLATESRVYFAGAVITALFTFSFVMVHLWEQGPTADTPWSLLMACALCTGTVIGTVITHRERQRADTTSECTCPAEKGCVCQPQPDADAGTGAQITVAGSYAYMVLLSGVQCPTNVHS</sequence>
<feature type="transmembrane region" description="Helical" evidence="1">
    <location>
        <begin position="149"/>
        <end position="170"/>
    </location>
</feature>
<keyword evidence="1" id="KW-0812">Transmembrane</keyword>
<gene>
    <name evidence="2" type="ORF">Q8F55_005615</name>
</gene>
<protein>
    <submittedName>
        <fullName evidence="2">Uncharacterized protein</fullName>
    </submittedName>
</protein>